<gene>
    <name evidence="8" type="ORF">SAMN04488050_10363</name>
</gene>
<dbReference type="Pfam" id="PF00027">
    <property type="entry name" value="cNMP_binding"/>
    <property type="match status" value="1"/>
</dbReference>
<comment type="subcellular location">
    <subcellularLocation>
        <location evidence="1">Membrane</location>
        <topology evidence="1">Multi-pass membrane protein</topology>
    </subcellularLocation>
</comment>
<feature type="transmembrane region" description="Helical" evidence="5">
    <location>
        <begin position="276"/>
        <end position="298"/>
    </location>
</feature>
<dbReference type="InterPro" id="IPR036513">
    <property type="entry name" value="STAS_dom_sf"/>
</dbReference>
<feature type="transmembrane region" description="Helical" evidence="5">
    <location>
        <begin position="20"/>
        <end position="45"/>
    </location>
</feature>
<evidence type="ECO:0000259" key="6">
    <source>
        <dbReference type="PROSITE" id="PS50042"/>
    </source>
</evidence>
<dbReference type="SUPFAM" id="SSF52091">
    <property type="entry name" value="SpoIIaa-like"/>
    <property type="match status" value="1"/>
</dbReference>
<feature type="transmembrane region" description="Helical" evidence="5">
    <location>
        <begin position="143"/>
        <end position="166"/>
    </location>
</feature>
<evidence type="ECO:0000256" key="5">
    <source>
        <dbReference type="SAM" id="Phobius"/>
    </source>
</evidence>
<evidence type="ECO:0000259" key="7">
    <source>
        <dbReference type="PROSITE" id="PS50801"/>
    </source>
</evidence>
<evidence type="ECO:0000256" key="2">
    <source>
        <dbReference type="ARBA" id="ARBA00022692"/>
    </source>
</evidence>
<dbReference type="InterPro" id="IPR018490">
    <property type="entry name" value="cNMP-bd_dom_sf"/>
</dbReference>
<dbReference type="SMART" id="SM00100">
    <property type="entry name" value="cNMP"/>
    <property type="match status" value="1"/>
</dbReference>
<feature type="transmembrane region" description="Helical" evidence="5">
    <location>
        <begin position="348"/>
        <end position="366"/>
    </location>
</feature>
<dbReference type="InterPro" id="IPR052706">
    <property type="entry name" value="Membrane-Transporter-like"/>
</dbReference>
<evidence type="ECO:0000256" key="4">
    <source>
        <dbReference type="ARBA" id="ARBA00023136"/>
    </source>
</evidence>
<dbReference type="PANTHER" id="PTHR43310">
    <property type="entry name" value="SULFATE TRANSPORTER YBAR-RELATED"/>
    <property type="match status" value="1"/>
</dbReference>
<evidence type="ECO:0000256" key="3">
    <source>
        <dbReference type="ARBA" id="ARBA00022989"/>
    </source>
</evidence>
<sequence length="725" mass="75692">MTKVIAKGPPSARTRLSHGLSVCVALVVLAVLSVSFVISFAALVYTGPLSDQLGKGIGLALLGAIAMPVIVSTLGSFRGAIAQPQDVPAVLLAGAAGGIAGVLGTGEAAFATVATLTALSSLAAGAALYLAGHFRLGALARYLPYPVIGGFLCATGLLLLLGALSMLVKQQVSVWHLAPLLQPRAALHWGPWLLFSICTVAAVRTSRSDYVLPALLVLGAAGFYAVLWLLGLDLAAAERLGLLLGPFTGSGFLEGVSPTLPLQARWELILMQTPTVIAIAGMAVLGVLINASGIEMALSRELDLQRELKATGLANAATGMTGGLPGYHLIGETLLASKMGLEGRKTPVCIALAAALTLVFGASVLSAFPVGLAASVVAFLGIDLLYDWLWLRRRRLPKADVAVILAILLTAATVGFLPALCVGLLAAVLLFTVSYAGVEVVRLRTTGAARRSSVERGREAQAALADAGRDTAIYELEGFLFFGTANRLLDQIRAEFDGDTPPKRIVLDFARVTGVDSSAAFAIARIAEASALHRAELLLCALPEAGHRLFEALGPLPGAELHDTLDDALLTLETRLLGGSAEHASDSLLDSMRAQFPDLDVTRFTEVLPVPRGACLIPAGSCSTEVYQLLSGQLRAEIDGSDGRARVVARLLPGALVGEIAYYAEVPRTAAVLADADSTVLRIDPERIPHGDQGRAAAALLHRTVAENLARRLMRMTQLFRDAGV</sequence>
<dbReference type="Pfam" id="PF01740">
    <property type="entry name" value="STAS"/>
    <property type="match status" value="1"/>
</dbReference>
<organism evidence="8 9">
    <name type="scientific">Alloyangia pacifica</name>
    <dbReference type="NCBI Taxonomy" id="311180"/>
    <lineage>
        <taxon>Bacteria</taxon>
        <taxon>Pseudomonadati</taxon>
        <taxon>Pseudomonadota</taxon>
        <taxon>Alphaproteobacteria</taxon>
        <taxon>Rhodobacterales</taxon>
        <taxon>Roseobacteraceae</taxon>
        <taxon>Alloyangia</taxon>
    </lineage>
</organism>
<dbReference type="GO" id="GO:0016020">
    <property type="term" value="C:membrane"/>
    <property type="evidence" value="ECO:0007669"/>
    <property type="project" value="UniProtKB-SubCell"/>
</dbReference>
<feature type="transmembrane region" description="Helical" evidence="5">
    <location>
        <begin position="87"/>
        <end position="104"/>
    </location>
</feature>
<keyword evidence="9" id="KW-1185">Reference proteome</keyword>
<feature type="transmembrane region" description="Helical" evidence="5">
    <location>
        <begin position="210"/>
        <end position="230"/>
    </location>
</feature>
<dbReference type="Pfam" id="PF00916">
    <property type="entry name" value="Sulfate_transp"/>
    <property type="match status" value="1"/>
</dbReference>
<dbReference type="EMBL" id="FOZW01000003">
    <property type="protein sequence ID" value="SFS63644.1"/>
    <property type="molecule type" value="Genomic_DNA"/>
</dbReference>
<keyword evidence="3 5" id="KW-1133">Transmembrane helix</keyword>
<keyword evidence="2 5" id="KW-0812">Transmembrane</keyword>
<keyword evidence="4 5" id="KW-0472">Membrane</keyword>
<dbReference type="AlphaFoldDB" id="A0A1I6RG63"/>
<dbReference type="STRING" id="311180.SAMN04488050_10363"/>
<evidence type="ECO:0000256" key="1">
    <source>
        <dbReference type="ARBA" id="ARBA00004141"/>
    </source>
</evidence>
<name>A0A1I6RG63_9RHOB</name>
<dbReference type="CDD" id="cd07042">
    <property type="entry name" value="STAS_SulP_like_sulfate_transporter"/>
    <property type="match status" value="1"/>
</dbReference>
<dbReference type="InterPro" id="IPR011547">
    <property type="entry name" value="SLC26A/SulP_dom"/>
</dbReference>
<feature type="transmembrane region" description="Helical" evidence="5">
    <location>
        <begin position="372"/>
        <end position="391"/>
    </location>
</feature>
<feature type="transmembrane region" description="Helical" evidence="5">
    <location>
        <begin position="403"/>
        <end position="436"/>
    </location>
</feature>
<feature type="transmembrane region" description="Helical" evidence="5">
    <location>
        <begin position="57"/>
        <end position="75"/>
    </location>
</feature>
<dbReference type="SUPFAM" id="SSF51206">
    <property type="entry name" value="cAMP-binding domain-like"/>
    <property type="match status" value="1"/>
</dbReference>
<dbReference type="PROSITE" id="PS50801">
    <property type="entry name" value="STAS"/>
    <property type="match status" value="1"/>
</dbReference>
<dbReference type="PROSITE" id="PS50042">
    <property type="entry name" value="CNMP_BINDING_3"/>
    <property type="match status" value="1"/>
</dbReference>
<dbReference type="InterPro" id="IPR000595">
    <property type="entry name" value="cNMP-bd_dom"/>
</dbReference>
<feature type="domain" description="Cyclic nucleotide-binding" evidence="6">
    <location>
        <begin position="576"/>
        <end position="684"/>
    </location>
</feature>
<dbReference type="CDD" id="cd00038">
    <property type="entry name" value="CAP_ED"/>
    <property type="match status" value="1"/>
</dbReference>
<proteinExistence type="predicted"/>
<dbReference type="PANTHER" id="PTHR43310:SF1">
    <property type="entry name" value="SULFATE TRANSPORTER YBAR-RELATED"/>
    <property type="match status" value="1"/>
</dbReference>
<dbReference type="Gene3D" id="3.30.750.24">
    <property type="entry name" value="STAS domain"/>
    <property type="match status" value="1"/>
</dbReference>
<dbReference type="InterPro" id="IPR014710">
    <property type="entry name" value="RmlC-like_jellyroll"/>
</dbReference>
<feature type="domain" description="STAS" evidence="7">
    <location>
        <begin position="470"/>
        <end position="572"/>
    </location>
</feature>
<evidence type="ECO:0000313" key="8">
    <source>
        <dbReference type="EMBL" id="SFS63644.1"/>
    </source>
</evidence>
<dbReference type="InterPro" id="IPR002645">
    <property type="entry name" value="STAS_dom"/>
</dbReference>
<accession>A0A1I6RG63</accession>
<dbReference type="Proteomes" id="UP000199392">
    <property type="component" value="Unassembled WGS sequence"/>
</dbReference>
<feature type="transmembrane region" description="Helical" evidence="5">
    <location>
        <begin position="186"/>
        <end position="203"/>
    </location>
</feature>
<feature type="transmembrane region" description="Helical" evidence="5">
    <location>
        <begin position="110"/>
        <end position="131"/>
    </location>
</feature>
<protein>
    <submittedName>
        <fullName evidence="8">Sulfate permease, SulP family</fullName>
    </submittedName>
</protein>
<evidence type="ECO:0000313" key="9">
    <source>
        <dbReference type="Proteomes" id="UP000199392"/>
    </source>
</evidence>
<reference evidence="9" key="1">
    <citation type="submission" date="2016-10" db="EMBL/GenBank/DDBJ databases">
        <authorList>
            <person name="Varghese N."/>
            <person name="Submissions S."/>
        </authorList>
    </citation>
    <scope>NUCLEOTIDE SEQUENCE [LARGE SCALE GENOMIC DNA]</scope>
    <source>
        <strain evidence="9">DSM 26894</strain>
    </source>
</reference>
<dbReference type="Gene3D" id="2.60.120.10">
    <property type="entry name" value="Jelly Rolls"/>
    <property type="match status" value="1"/>
</dbReference>